<feature type="compositionally biased region" description="Polar residues" evidence="1">
    <location>
        <begin position="412"/>
        <end position="439"/>
    </location>
</feature>
<dbReference type="PANTHER" id="PTHR36167">
    <property type="entry name" value="C2H2 FINGER DOMAIN TRANSCRIPTION FACTOR (EUROFUNG)-RELATED"/>
    <property type="match status" value="1"/>
</dbReference>
<feature type="domain" description="Ubiquitin-like" evidence="2">
    <location>
        <begin position="590"/>
        <end position="668"/>
    </location>
</feature>
<dbReference type="InterPro" id="IPR054464">
    <property type="entry name" value="ULD_fung"/>
</dbReference>
<evidence type="ECO:0000256" key="1">
    <source>
        <dbReference type="SAM" id="MobiDB-lite"/>
    </source>
</evidence>
<evidence type="ECO:0000313" key="4">
    <source>
        <dbReference type="Proteomes" id="UP000593566"/>
    </source>
</evidence>
<feature type="region of interest" description="Disordered" evidence="1">
    <location>
        <begin position="359"/>
        <end position="538"/>
    </location>
</feature>
<dbReference type="GO" id="GO:0006355">
    <property type="term" value="P:regulation of DNA-templated transcription"/>
    <property type="evidence" value="ECO:0007669"/>
    <property type="project" value="InterPro"/>
</dbReference>
<feature type="compositionally biased region" description="Low complexity" evidence="1">
    <location>
        <begin position="504"/>
        <end position="517"/>
    </location>
</feature>
<feature type="region of interest" description="Disordered" evidence="1">
    <location>
        <begin position="226"/>
        <end position="314"/>
    </location>
</feature>
<proteinExistence type="predicted"/>
<organism evidence="3 4">
    <name type="scientific">Letharia lupina</name>
    <dbReference type="NCBI Taxonomy" id="560253"/>
    <lineage>
        <taxon>Eukaryota</taxon>
        <taxon>Fungi</taxon>
        <taxon>Dikarya</taxon>
        <taxon>Ascomycota</taxon>
        <taxon>Pezizomycotina</taxon>
        <taxon>Lecanoromycetes</taxon>
        <taxon>OSLEUM clade</taxon>
        <taxon>Lecanoromycetidae</taxon>
        <taxon>Lecanorales</taxon>
        <taxon>Lecanorineae</taxon>
        <taxon>Parmeliaceae</taxon>
        <taxon>Letharia</taxon>
    </lineage>
</organism>
<dbReference type="AlphaFoldDB" id="A0A8H6C839"/>
<dbReference type="EMBL" id="JACCJB010000021">
    <property type="protein sequence ID" value="KAF6218713.1"/>
    <property type="molecule type" value="Genomic_DNA"/>
</dbReference>
<gene>
    <name evidence="3" type="ORF">HO133_005255</name>
</gene>
<keyword evidence="4" id="KW-1185">Reference proteome</keyword>
<evidence type="ECO:0000259" key="2">
    <source>
        <dbReference type="Pfam" id="PF22893"/>
    </source>
</evidence>
<dbReference type="Pfam" id="PF22893">
    <property type="entry name" value="ULD_2"/>
    <property type="match status" value="1"/>
</dbReference>
<comment type="caution">
    <text evidence="3">The sequence shown here is derived from an EMBL/GenBank/DDBJ whole genome shotgun (WGS) entry which is preliminary data.</text>
</comment>
<dbReference type="GeneID" id="59333661"/>
<dbReference type="PANTHER" id="PTHR36167:SF3">
    <property type="entry name" value="C2H2 FINGER DOMAIN TRANSCRIPTION FACTOR (EUROFUNG)-RELATED"/>
    <property type="match status" value="1"/>
</dbReference>
<accession>A0A8H6C839</accession>
<reference evidence="3 4" key="1">
    <citation type="journal article" date="2020" name="Genomics">
        <title>Complete, high-quality genomes from long-read metagenomic sequencing of two wolf lichen thalli reveals enigmatic genome architecture.</title>
        <authorList>
            <person name="McKenzie S.K."/>
            <person name="Walston R.F."/>
            <person name="Allen J.L."/>
        </authorList>
    </citation>
    <scope>NUCLEOTIDE SEQUENCE [LARGE SCALE GENOMIC DNA]</scope>
    <source>
        <strain evidence="3">WasteWater1</strain>
    </source>
</reference>
<name>A0A8H6C839_9LECA</name>
<feature type="compositionally biased region" description="Polar residues" evidence="1">
    <location>
        <begin position="476"/>
        <end position="486"/>
    </location>
</feature>
<dbReference type="RefSeq" id="XP_037148148.1">
    <property type="nucleotide sequence ID" value="XM_037296166.1"/>
</dbReference>
<dbReference type="InterPro" id="IPR039327">
    <property type="entry name" value="CON7-like"/>
</dbReference>
<feature type="compositionally biased region" description="Polar residues" evidence="1">
    <location>
        <begin position="243"/>
        <end position="257"/>
    </location>
</feature>
<sequence>MDGLSAVAGVATAGVQLSKSLYDLYTTVRVSRQEIQDVANNVSLLAMVLEELDGVLRDDGLNFKPRLREAAQSIVLRCAGIFKDIQKHTGADLGLKGRKFREKLAWYFKRERVKPLRSSLESLKSTLNVLLHVVQLAKSTKGIEEYPGVKHIGHWYVRKERRGLVCLVIDNRHAVERLKHFEDQTSQTDLESIENEPPLAFADIFPLSESIHTRGQSPERKFVVAFWNPTPGSNEDPRRSQYPDINNTRTSPSTPNGDRSMFPSSPRENRSDLDMSIDSDAESIGRSTSSQTTRRSRSRSRPMKEQATSRLILNVIPHETADENFKSAQRMSRSTLLKAKAEETIDTLMRHWTYVDPRYFSEDDGSSLSPETSLPLRRSKAPQHIHEASTPGPYERPPSLHHNSRRPISDLLENSGSANELDDSQNISLEGRSRTSSTLPAGRRRNGKKLPSSLPLASQNTEGGRETKAEGALRSPSDQGLQSPKEPSTPAPPYLSSHSGRCLSCSAVSPSGSPSGANKYAGQPADAKSQETVAGNEASVSMDSAFRLFENKMLEMMKRPPLQHGTLDTQSCQESEQQAQYQQSITTGQEAEPVILKDCLGRKFVFPIDTCRSWQNMENLIRHIFFHVESMNSRILRGNYDILSPTGEIILPEIWGAVIKPGWVVELRFGDFAKAAEISQKDLNVGVIEMTPDVKSSPTTPGSQLARAKRRASLRTWLGNRKSTPSVALE</sequence>
<evidence type="ECO:0000313" key="3">
    <source>
        <dbReference type="EMBL" id="KAF6218713.1"/>
    </source>
</evidence>
<protein>
    <recommendedName>
        <fullName evidence="2">Ubiquitin-like domain-containing protein</fullName>
    </recommendedName>
</protein>
<dbReference type="Proteomes" id="UP000593566">
    <property type="component" value="Unassembled WGS sequence"/>
</dbReference>